<comment type="caution">
    <text evidence="2">The sequence shown here is derived from an EMBL/GenBank/DDBJ whole genome shotgun (WGS) entry which is preliminary data.</text>
</comment>
<evidence type="ECO:0000313" key="3">
    <source>
        <dbReference type="Proteomes" id="UP001596417"/>
    </source>
</evidence>
<organism evidence="2 3">
    <name type="scientific">Halocatena marina</name>
    <dbReference type="NCBI Taxonomy" id="2934937"/>
    <lineage>
        <taxon>Archaea</taxon>
        <taxon>Methanobacteriati</taxon>
        <taxon>Methanobacteriota</taxon>
        <taxon>Stenosarchaea group</taxon>
        <taxon>Halobacteria</taxon>
        <taxon>Halobacteriales</taxon>
        <taxon>Natronomonadaceae</taxon>
        <taxon>Halocatena</taxon>
    </lineage>
</organism>
<dbReference type="RefSeq" id="WP_390205528.1">
    <property type="nucleotide sequence ID" value="NZ_JBHTAX010000001.1"/>
</dbReference>
<name>A0ABD5YM13_9EURY</name>
<dbReference type="SUPFAM" id="SSF56281">
    <property type="entry name" value="Metallo-hydrolase/oxidoreductase"/>
    <property type="match status" value="1"/>
</dbReference>
<dbReference type="PANTHER" id="PTHR42951:SF4">
    <property type="entry name" value="ACYL-COENZYME A THIOESTERASE MBLAC2"/>
    <property type="match status" value="1"/>
</dbReference>
<keyword evidence="3" id="KW-1185">Reference proteome</keyword>
<dbReference type="SMART" id="SM00849">
    <property type="entry name" value="Lactamase_B"/>
    <property type="match status" value="1"/>
</dbReference>
<dbReference type="InterPro" id="IPR050855">
    <property type="entry name" value="NDM-1-like"/>
</dbReference>
<dbReference type="InterPro" id="IPR036866">
    <property type="entry name" value="RibonucZ/Hydroxyglut_hydro"/>
</dbReference>
<sequence length="180" mass="20114">MREIEETEYTLNSIDRVLLTHYDIDHVGGLIRLGIEAPVYVGMPDGAFLTGQRKPPLTNSKGALQRALRPFMRGHDLSIEPVEDGDEIGSFTAYHTPGHTPGHIAYMSESLSLGFVGDLIIERRGNSSRHRGISATIPDKPKRVFWISPIGSQQSKRSASDTEYRFSKMAVFDWQNSANR</sequence>
<dbReference type="Proteomes" id="UP001596417">
    <property type="component" value="Unassembled WGS sequence"/>
</dbReference>
<dbReference type="Gene3D" id="3.60.15.10">
    <property type="entry name" value="Ribonuclease Z/Hydroxyacylglutathione hydrolase-like"/>
    <property type="match status" value="1"/>
</dbReference>
<accession>A0ABD5YM13</accession>
<evidence type="ECO:0000313" key="2">
    <source>
        <dbReference type="EMBL" id="MFC7190266.1"/>
    </source>
</evidence>
<evidence type="ECO:0000259" key="1">
    <source>
        <dbReference type="SMART" id="SM00849"/>
    </source>
</evidence>
<proteinExistence type="predicted"/>
<protein>
    <submittedName>
        <fullName evidence="2">MBL fold metallo-hydrolase</fullName>
    </submittedName>
</protein>
<gene>
    <name evidence="2" type="ORF">ACFQL7_10645</name>
</gene>
<feature type="domain" description="Metallo-beta-lactamase" evidence="1">
    <location>
        <begin position="10"/>
        <end position="151"/>
    </location>
</feature>
<dbReference type="EMBL" id="JBHTAX010000001">
    <property type="protein sequence ID" value="MFC7190266.1"/>
    <property type="molecule type" value="Genomic_DNA"/>
</dbReference>
<dbReference type="Pfam" id="PF00753">
    <property type="entry name" value="Lactamase_B"/>
    <property type="match status" value="1"/>
</dbReference>
<dbReference type="AlphaFoldDB" id="A0ABD5YM13"/>
<reference evidence="2 3" key="1">
    <citation type="journal article" date="2019" name="Int. J. Syst. Evol. Microbiol.">
        <title>The Global Catalogue of Microorganisms (GCM) 10K type strain sequencing project: providing services to taxonomists for standard genome sequencing and annotation.</title>
        <authorList>
            <consortium name="The Broad Institute Genomics Platform"/>
            <consortium name="The Broad Institute Genome Sequencing Center for Infectious Disease"/>
            <person name="Wu L."/>
            <person name="Ma J."/>
        </authorList>
    </citation>
    <scope>NUCLEOTIDE SEQUENCE [LARGE SCALE GENOMIC DNA]</scope>
    <source>
        <strain evidence="2 3">RDMS1</strain>
    </source>
</reference>
<dbReference type="InterPro" id="IPR001279">
    <property type="entry name" value="Metallo-B-lactamas"/>
</dbReference>
<dbReference type="PANTHER" id="PTHR42951">
    <property type="entry name" value="METALLO-BETA-LACTAMASE DOMAIN-CONTAINING"/>
    <property type="match status" value="1"/>
</dbReference>